<organism evidence="7 8">
    <name type="scientific">Catenulispora acidiphila (strain DSM 44928 / JCM 14897 / NBRC 102108 / NRRL B-24433 / ID139908)</name>
    <dbReference type="NCBI Taxonomy" id="479433"/>
    <lineage>
        <taxon>Bacteria</taxon>
        <taxon>Bacillati</taxon>
        <taxon>Actinomycetota</taxon>
        <taxon>Actinomycetes</taxon>
        <taxon>Catenulisporales</taxon>
        <taxon>Catenulisporaceae</taxon>
        <taxon>Catenulispora</taxon>
    </lineage>
</organism>
<dbReference type="GO" id="GO:0016020">
    <property type="term" value="C:membrane"/>
    <property type="evidence" value="ECO:0007669"/>
    <property type="project" value="UniProtKB-SubCell"/>
</dbReference>
<dbReference type="Proteomes" id="UP000000851">
    <property type="component" value="Chromosome"/>
</dbReference>
<dbReference type="PANTHER" id="PTHR47704">
    <property type="entry name" value="POTASSIUM TRANSPORTER KIMA"/>
    <property type="match status" value="1"/>
</dbReference>
<dbReference type="CDD" id="cd04488">
    <property type="entry name" value="RecG_wedge_OBF"/>
    <property type="match status" value="1"/>
</dbReference>
<dbReference type="HOGENOM" id="CLU_017999_1_1_11"/>
<sequence length="815" mass="87311">MSSTSTAEPKRARSGAAGVPVATPGALAPDVNLPESLGYRVKKRLLGTPLVNDQLHGEKLSNPIALGVLAPDCVSSSAYGTEQMLTQLVPYFGTVGFILVMPVTGVILGLLLLLTLCYRDVVRHYTKAGGAYVVARENFGQKVAQIAAVALLIDYIVTVAVQIAAGTDAIASWMTFTFHVNIDSWKIYLSVFVIILLCFGNLRGIREAGRSFAVPAYFYIGMAGLTVAVGLVKLATGGLADSTSIHDQANGALGLGTYTGTLFQVTAVLWILKGFANGGSSLTGLEAISNGVSVFKKPAGRNAAKTMVWMSTALGSLVLGISILAWQLQTDPYTSGNPTVLAQITKLTWGGHGFGTVMLTLVQLATALILYTGGNTSFNGFPFLTSFVAEDNFLPRQFLVRGHRLAFSNGIIVLTILSLVLLVGTGGNLTSLVALYAIGVFTGFVMASAGLVKYHWTRNEPHRWWKLYVAGSACVMSFAVVVIFATVKFTEGAWMVVIVFPPAVFGLIQLNKRYRREAEALAKAPASAELPTRTQTSVMVLVDSVDLAVIKTLRYARSLRPTEVRAVHLMVDNLYAEQLRNQWDASQAADIPLEVIEVPDRRIRRAAMELAARETADGYEVTVLLPRRTYSPVVGRLLHDRTADRLAEVLSTLPHVVATIVPFDVVEAIEELELASKGRKPRANAGDAAAPTAAKPRSTKKMLLDAECASVPDPGHGVPVPVSAISTVQWRQRAAVEGRIRSVAVSPVKGSPALEAELYDASGGITLVFYGRRSIPGIEPGAIMRAEGMVGEMEGHLAMANPTYKLLPREYGDDE</sequence>
<feature type="transmembrane region" description="Helical" evidence="6">
    <location>
        <begin position="306"/>
        <end position="329"/>
    </location>
</feature>
<dbReference type="InParanoid" id="C7QCN4"/>
<dbReference type="Gene3D" id="1.20.1740.10">
    <property type="entry name" value="Amino acid/polyamine transporter I"/>
    <property type="match status" value="1"/>
</dbReference>
<gene>
    <name evidence="7" type="ordered locus">Caci_7673</name>
</gene>
<evidence type="ECO:0000256" key="1">
    <source>
        <dbReference type="ARBA" id="ARBA00004141"/>
    </source>
</evidence>
<dbReference type="EMBL" id="CP001700">
    <property type="protein sequence ID" value="ACU76497.1"/>
    <property type="molecule type" value="Genomic_DNA"/>
</dbReference>
<keyword evidence="7" id="KW-0067">ATP-binding</keyword>
<dbReference type="GO" id="GO:0022857">
    <property type="term" value="F:transmembrane transporter activity"/>
    <property type="evidence" value="ECO:0007669"/>
    <property type="project" value="InterPro"/>
</dbReference>
<proteinExistence type="predicted"/>
<feature type="transmembrane region" description="Helical" evidence="6">
    <location>
        <begin position="405"/>
        <end position="427"/>
    </location>
</feature>
<feature type="transmembrane region" description="Helical" evidence="6">
    <location>
        <begin position="214"/>
        <end position="232"/>
    </location>
</feature>
<accession>C7QCN4</accession>
<dbReference type="GO" id="GO:0004386">
    <property type="term" value="F:helicase activity"/>
    <property type="evidence" value="ECO:0007669"/>
    <property type="project" value="UniProtKB-KW"/>
</dbReference>
<evidence type="ECO:0000256" key="2">
    <source>
        <dbReference type="ARBA" id="ARBA00022692"/>
    </source>
</evidence>
<keyword evidence="7" id="KW-0347">Helicase</keyword>
<evidence type="ECO:0000256" key="5">
    <source>
        <dbReference type="SAM" id="MobiDB-lite"/>
    </source>
</evidence>
<dbReference type="RefSeq" id="WP_015796222.1">
    <property type="nucleotide sequence ID" value="NC_013131.1"/>
</dbReference>
<evidence type="ECO:0000313" key="8">
    <source>
        <dbReference type="Proteomes" id="UP000000851"/>
    </source>
</evidence>
<dbReference type="STRING" id="479433.Caci_7673"/>
<keyword evidence="7" id="KW-0547">Nucleotide-binding</keyword>
<feature type="region of interest" description="Disordered" evidence="5">
    <location>
        <begin position="680"/>
        <end position="699"/>
    </location>
</feature>
<feature type="transmembrane region" description="Helical" evidence="6">
    <location>
        <begin position="433"/>
        <end position="452"/>
    </location>
</feature>
<keyword evidence="3 6" id="KW-1133">Transmembrane helix</keyword>
<feature type="compositionally biased region" description="Low complexity" evidence="5">
    <location>
        <begin position="683"/>
        <end position="696"/>
    </location>
</feature>
<dbReference type="InterPro" id="IPR053153">
    <property type="entry name" value="APC_K+_Transporter"/>
</dbReference>
<evidence type="ECO:0000256" key="4">
    <source>
        <dbReference type="ARBA" id="ARBA00023136"/>
    </source>
</evidence>
<feature type="transmembrane region" description="Helical" evidence="6">
    <location>
        <begin position="252"/>
        <end position="272"/>
    </location>
</feature>
<keyword evidence="4 6" id="KW-0472">Membrane</keyword>
<dbReference type="InterPro" id="IPR002293">
    <property type="entry name" value="AA/rel_permease1"/>
</dbReference>
<protein>
    <submittedName>
        <fullName evidence="7">Nucleic acid binding OB-fold tRNA/helicase-type</fullName>
    </submittedName>
</protein>
<dbReference type="Pfam" id="PF13520">
    <property type="entry name" value="AA_permease_2"/>
    <property type="match status" value="1"/>
</dbReference>
<dbReference type="PANTHER" id="PTHR47704:SF1">
    <property type="entry name" value="POTASSIUM TRANSPORTER KIMA"/>
    <property type="match status" value="1"/>
</dbReference>
<feature type="transmembrane region" description="Helical" evidence="6">
    <location>
        <begin position="464"/>
        <end position="487"/>
    </location>
</feature>
<dbReference type="eggNOG" id="COG0531">
    <property type="taxonomic scope" value="Bacteria"/>
</dbReference>
<feature type="transmembrane region" description="Helical" evidence="6">
    <location>
        <begin position="349"/>
        <end position="371"/>
    </location>
</feature>
<dbReference type="KEGG" id="cai:Caci_7673"/>
<reference evidence="7 8" key="1">
    <citation type="journal article" date="2009" name="Stand. Genomic Sci.">
        <title>Complete genome sequence of Catenulispora acidiphila type strain (ID 139908).</title>
        <authorList>
            <person name="Copeland A."/>
            <person name="Lapidus A."/>
            <person name="Glavina Del Rio T."/>
            <person name="Nolan M."/>
            <person name="Lucas S."/>
            <person name="Chen F."/>
            <person name="Tice H."/>
            <person name="Cheng J.F."/>
            <person name="Bruce D."/>
            <person name="Goodwin L."/>
            <person name="Pitluck S."/>
            <person name="Mikhailova N."/>
            <person name="Pati A."/>
            <person name="Ivanova N."/>
            <person name="Mavromatis K."/>
            <person name="Chen A."/>
            <person name="Palaniappan K."/>
            <person name="Chain P."/>
            <person name="Land M."/>
            <person name="Hauser L."/>
            <person name="Chang Y.J."/>
            <person name="Jeffries C.D."/>
            <person name="Chertkov O."/>
            <person name="Brettin T."/>
            <person name="Detter J.C."/>
            <person name="Han C."/>
            <person name="Ali Z."/>
            <person name="Tindall B.J."/>
            <person name="Goker M."/>
            <person name="Bristow J."/>
            <person name="Eisen J.A."/>
            <person name="Markowitz V."/>
            <person name="Hugenholtz P."/>
            <person name="Kyrpides N.C."/>
            <person name="Klenk H.P."/>
        </authorList>
    </citation>
    <scope>NUCLEOTIDE SEQUENCE [LARGE SCALE GENOMIC DNA]</scope>
    <source>
        <strain evidence="8">DSM 44928 / JCM 14897 / NBRC 102108 / NRRL B-24433 / ID139908</strain>
    </source>
</reference>
<keyword evidence="8" id="KW-1185">Reference proteome</keyword>
<evidence type="ECO:0000256" key="3">
    <source>
        <dbReference type="ARBA" id="ARBA00022989"/>
    </source>
</evidence>
<dbReference type="AlphaFoldDB" id="C7QCN4"/>
<comment type="subcellular location">
    <subcellularLocation>
        <location evidence="1">Membrane</location>
        <topology evidence="1">Multi-pass membrane protein</topology>
    </subcellularLocation>
</comment>
<evidence type="ECO:0000313" key="7">
    <source>
        <dbReference type="EMBL" id="ACU76497.1"/>
    </source>
</evidence>
<evidence type="ECO:0000256" key="6">
    <source>
        <dbReference type="SAM" id="Phobius"/>
    </source>
</evidence>
<feature type="transmembrane region" description="Helical" evidence="6">
    <location>
        <begin position="91"/>
        <end position="118"/>
    </location>
</feature>
<feature type="transmembrane region" description="Helical" evidence="6">
    <location>
        <begin position="185"/>
        <end position="202"/>
    </location>
</feature>
<dbReference type="OrthoDB" id="9759676at2"/>
<feature type="transmembrane region" description="Helical" evidence="6">
    <location>
        <begin position="493"/>
        <end position="510"/>
    </location>
</feature>
<name>C7QCN4_CATAD</name>
<feature type="transmembrane region" description="Helical" evidence="6">
    <location>
        <begin position="146"/>
        <end position="165"/>
    </location>
</feature>
<keyword evidence="7" id="KW-0378">Hydrolase</keyword>
<keyword evidence="2 6" id="KW-0812">Transmembrane</keyword>